<protein>
    <submittedName>
        <fullName evidence="1">Uncharacterized protein</fullName>
    </submittedName>
</protein>
<keyword evidence="2" id="KW-1185">Reference proteome</keyword>
<dbReference type="Proteomes" id="UP000324222">
    <property type="component" value="Unassembled WGS sequence"/>
</dbReference>
<accession>A0A5B7H5F2</accession>
<dbReference type="AlphaFoldDB" id="A0A5B7H5F2"/>
<dbReference type="EMBL" id="VSRR010026117">
    <property type="protein sequence ID" value="MPC67340.1"/>
    <property type="molecule type" value="Genomic_DNA"/>
</dbReference>
<comment type="caution">
    <text evidence="1">The sequence shown here is derived from an EMBL/GenBank/DDBJ whole genome shotgun (WGS) entry which is preliminary data.</text>
</comment>
<organism evidence="1 2">
    <name type="scientific">Portunus trituberculatus</name>
    <name type="common">Swimming crab</name>
    <name type="synonym">Neptunus trituberculatus</name>
    <dbReference type="NCBI Taxonomy" id="210409"/>
    <lineage>
        <taxon>Eukaryota</taxon>
        <taxon>Metazoa</taxon>
        <taxon>Ecdysozoa</taxon>
        <taxon>Arthropoda</taxon>
        <taxon>Crustacea</taxon>
        <taxon>Multicrustacea</taxon>
        <taxon>Malacostraca</taxon>
        <taxon>Eumalacostraca</taxon>
        <taxon>Eucarida</taxon>
        <taxon>Decapoda</taxon>
        <taxon>Pleocyemata</taxon>
        <taxon>Brachyura</taxon>
        <taxon>Eubrachyura</taxon>
        <taxon>Portunoidea</taxon>
        <taxon>Portunidae</taxon>
        <taxon>Portuninae</taxon>
        <taxon>Portunus</taxon>
    </lineage>
</organism>
<name>A0A5B7H5F2_PORTR</name>
<evidence type="ECO:0000313" key="2">
    <source>
        <dbReference type="Proteomes" id="UP000324222"/>
    </source>
</evidence>
<evidence type="ECO:0000313" key="1">
    <source>
        <dbReference type="EMBL" id="MPC67340.1"/>
    </source>
</evidence>
<sequence length="91" mass="10193">MWDARVAKSHNEDIFFLPKSWPRNTACSRRPAPQHDLPSSVFVRPSQEHQSVVTLTCLPRATNTAVTGGEEPLLRLFAPRSGQLWLILSIG</sequence>
<gene>
    <name evidence="1" type="ORF">E2C01_061514</name>
</gene>
<proteinExistence type="predicted"/>
<reference evidence="1 2" key="1">
    <citation type="submission" date="2019-05" db="EMBL/GenBank/DDBJ databases">
        <title>Another draft genome of Portunus trituberculatus and its Hox gene families provides insights of decapod evolution.</title>
        <authorList>
            <person name="Jeong J.-H."/>
            <person name="Song I."/>
            <person name="Kim S."/>
            <person name="Choi T."/>
            <person name="Kim D."/>
            <person name="Ryu S."/>
            <person name="Kim W."/>
        </authorList>
    </citation>
    <scope>NUCLEOTIDE SEQUENCE [LARGE SCALE GENOMIC DNA]</scope>
    <source>
        <tissue evidence="1">Muscle</tissue>
    </source>
</reference>